<keyword evidence="9" id="KW-1185">Reference proteome</keyword>
<comment type="subcellular location">
    <subcellularLocation>
        <location evidence="1">Nucleus envelope</location>
    </subcellularLocation>
</comment>
<dbReference type="PANTHER" id="PTHR14482">
    <property type="entry name" value="CHROMOSOME 12 ORF 43 HOMOLOG"/>
    <property type="match status" value="1"/>
</dbReference>
<keyword evidence="5" id="KW-0879">Wnt signaling pathway</keyword>
<evidence type="ECO:0000256" key="2">
    <source>
        <dbReference type="ARBA" id="ARBA00008632"/>
    </source>
</evidence>
<dbReference type="InterPro" id="IPR026694">
    <property type="entry name" value="CUSTOS"/>
</dbReference>
<dbReference type="Proteomes" id="UP000694383">
    <property type="component" value="Unplaced"/>
</dbReference>
<keyword evidence="6" id="KW-0539">Nucleus</keyword>
<proteinExistence type="inferred from homology"/>
<dbReference type="GO" id="GO:0016055">
    <property type="term" value="P:Wnt signaling pathway"/>
    <property type="evidence" value="ECO:0007669"/>
    <property type="project" value="UniProtKB-KW"/>
</dbReference>
<feature type="region of interest" description="Disordered" evidence="7">
    <location>
        <begin position="130"/>
        <end position="154"/>
    </location>
</feature>
<keyword evidence="4" id="KW-0217">Developmental protein</keyword>
<evidence type="ECO:0000313" key="9">
    <source>
        <dbReference type="Proteomes" id="UP000694383"/>
    </source>
</evidence>
<comment type="similarity">
    <text evidence="2">Belongs to the CUSTOS family.</text>
</comment>
<sequence>TSNWFNMAADSSSSDDEELKKCREAVWDTQIHKTKGEYLFSHFCVKKDKLFMQVRVACKNVVVVARHDHDGNELQVTQGFQKHVAKKLGHYLDSFVASVKLCFCLTSYSFKEDFLCSLGFRLFSTSIPGQKVTEPPPTVRRRPIPSSSDSDSEMEMRLREAAVSVEDLVPASALLSSLTEPVGLEKIKKNAAKGEENPKKKKKRKTDDAPWTERKNKAPDFQKKLFKTNKRKIAG</sequence>
<feature type="compositionally biased region" description="Basic and acidic residues" evidence="7">
    <location>
        <begin position="205"/>
        <end position="223"/>
    </location>
</feature>
<dbReference type="AlphaFoldDB" id="A0A8C7WQX2"/>
<dbReference type="Pfam" id="PF23999">
    <property type="entry name" value="CUSTOS"/>
    <property type="match status" value="1"/>
</dbReference>
<evidence type="ECO:0000256" key="6">
    <source>
        <dbReference type="ARBA" id="ARBA00023242"/>
    </source>
</evidence>
<organism evidence="8 9">
    <name type="scientific">Oryzias sinensis</name>
    <name type="common">Chinese medaka</name>
    <dbReference type="NCBI Taxonomy" id="183150"/>
    <lineage>
        <taxon>Eukaryota</taxon>
        <taxon>Metazoa</taxon>
        <taxon>Chordata</taxon>
        <taxon>Craniata</taxon>
        <taxon>Vertebrata</taxon>
        <taxon>Euteleostomi</taxon>
        <taxon>Actinopterygii</taxon>
        <taxon>Neopterygii</taxon>
        <taxon>Teleostei</taxon>
        <taxon>Neoteleostei</taxon>
        <taxon>Acanthomorphata</taxon>
        <taxon>Ovalentaria</taxon>
        <taxon>Atherinomorphae</taxon>
        <taxon>Beloniformes</taxon>
        <taxon>Adrianichthyidae</taxon>
        <taxon>Oryziinae</taxon>
        <taxon>Oryzias</taxon>
    </lineage>
</organism>
<feature type="compositionally biased region" description="Basic and acidic residues" evidence="7">
    <location>
        <begin position="186"/>
        <end position="198"/>
    </location>
</feature>
<feature type="compositionally biased region" description="Basic residues" evidence="7">
    <location>
        <begin position="224"/>
        <end position="235"/>
    </location>
</feature>
<reference evidence="8" key="2">
    <citation type="submission" date="2025-09" db="UniProtKB">
        <authorList>
            <consortium name="Ensembl"/>
        </authorList>
    </citation>
    <scope>IDENTIFICATION</scope>
</reference>
<dbReference type="GO" id="GO:0060061">
    <property type="term" value="P:Spemann organizer formation"/>
    <property type="evidence" value="ECO:0007669"/>
    <property type="project" value="TreeGrafter"/>
</dbReference>
<protein>
    <recommendedName>
        <fullName evidence="3">Protein CUSTOS</fullName>
    </recommendedName>
</protein>
<name>A0A8C7WQX2_9TELE</name>
<dbReference type="GO" id="GO:0005635">
    <property type="term" value="C:nuclear envelope"/>
    <property type="evidence" value="ECO:0007669"/>
    <property type="project" value="UniProtKB-SubCell"/>
</dbReference>
<dbReference type="GeneTree" id="ENSGT00390000010771"/>
<dbReference type="GO" id="GO:0030178">
    <property type="term" value="P:negative regulation of Wnt signaling pathway"/>
    <property type="evidence" value="ECO:0007669"/>
    <property type="project" value="TreeGrafter"/>
</dbReference>
<dbReference type="Ensembl" id="ENSOSIT00000002006.1">
    <property type="protein sequence ID" value="ENSOSIP00000001883.1"/>
    <property type="gene ID" value="ENSOSIG00000001034.1"/>
</dbReference>
<evidence type="ECO:0000256" key="1">
    <source>
        <dbReference type="ARBA" id="ARBA00004259"/>
    </source>
</evidence>
<evidence type="ECO:0000256" key="5">
    <source>
        <dbReference type="ARBA" id="ARBA00022687"/>
    </source>
</evidence>
<evidence type="ECO:0000256" key="7">
    <source>
        <dbReference type="SAM" id="MobiDB-lite"/>
    </source>
</evidence>
<feature type="region of interest" description="Disordered" evidence="7">
    <location>
        <begin position="186"/>
        <end position="235"/>
    </location>
</feature>
<evidence type="ECO:0000256" key="4">
    <source>
        <dbReference type="ARBA" id="ARBA00022473"/>
    </source>
</evidence>
<accession>A0A8C7WQX2</accession>
<evidence type="ECO:0000313" key="8">
    <source>
        <dbReference type="Ensembl" id="ENSOSIP00000001883.1"/>
    </source>
</evidence>
<reference evidence="8" key="1">
    <citation type="submission" date="2025-08" db="UniProtKB">
        <authorList>
            <consortium name="Ensembl"/>
        </authorList>
    </citation>
    <scope>IDENTIFICATION</scope>
</reference>
<dbReference type="PANTHER" id="PTHR14482:SF0">
    <property type="entry name" value="PROTEIN CUSTOS"/>
    <property type="match status" value="1"/>
</dbReference>
<evidence type="ECO:0000256" key="3">
    <source>
        <dbReference type="ARBA" id="ARBA00013465"/>
    </source>
</evidence>